<reference evidence="2 3" key="1">
    <citation type="submission" date="2019-03" db="EMBL/GenBank/DDBJ databases">
        <title>Single cell metagenomics reveals metabolic interactions within the superorganism composed of flagellate Streblomastix strix and complex community of Bacteroidetes bacteria on its surface.</title>
        <authorList>
            <person name="Treitli S.C."/>
            <person name="Kolisko M."/>
            <person name="Husnik F."/>
            <person name="Keeling P."/>
            <person name="Hampl V."/>
        </authorList>
    </citation>
    <scope>NUCLEOTIDE SEQUENCE [LARGE SCALE GENOMIC DNA]</scope>
    <source>
        <strain evidence="2">ST1C</strain>
    </source>
</reference>
<protein>
    <submittedName>
        <fullName evidence="2">Uncharacterized protein</fullName>
    </submittedName>
</protein>
<evidence type="ECO:0000313" key="2">
    <source>
        <dbReference type="EMBL" id="KAA6385481.1"/>
    </source>
</evidence>
<name>A0A5J4VSE4_9EUKA</name>
<dbReference type="EMBL" id="SNRW01005249">
    <property type="protein sequence ID" value="KAA6385481.1"/>
    <property type="molecule type" value="Genomic_DNA"/>
</dbReference>
<organism evidence="2 3">
    <name type="scientific">Streblomastix strix</name>
    <dbReference type="NCBI Taxonomy" id="222440"/>
    <lineage>
        <taxon>Eukaryota</taxon>
        <taxon>Metamonada</taxon>
        <taxon>Preaxostyla</taxon>
        <taxon>Oxymonadida</taxon>
        <taxon>Streblomastigidae</taxon>
        <taxon>Streblomastix</taxon>
    </lineage>
</organism>
<sequence length="202" mass="23113">MTATLETGFYQMPAKRSYNEAFVYIPPACDDPVILKDMGFKNAYRGNIYGNINQNQSNLQNSNGGIGQGNFLKAFPQKRVRVGPDDSDPPETHSYTQNEQQLRGSMKKSKVRKTTIPENILERLSFRLRETIEGAPPNERAFTLADLEAICSHAFEAAEEKLTRQYDEYYQNKLNEQYQSIIDKQHETPDESQIDDPMSYIS</sequence>
<dbReference type="Proteomes" id="UP000324800">
    <property type="component" value="Unassembled WGS sequence"/>
</dbReference>
<feature type="compositionally biased region" description="Polar residues" evidence="1">
    <location>
        <begin position="93"/>
        <end position="103"/>
    </location>
</feature>
<gene>
    <name evidence="2" type="ORF">EZS28_018992</name>
</gene>
<evidence type="ECO:0000313" key="3">
    <source>
        <dbReference type="Proteomes" id="UP000324800"/>
    </source>
</evidence>
<accession>A0A5J4VSE4</accession>
<evidence type="ECO:0000256" key="1">
    <source>
        <dbReference type="SAM" id="MobiDB-lite"/>
    </source>
</evidence>
<feature type="region of interest" description="Disordered" evidence="1">
    <location>
        <begin position="183"/>
        <end position="202"/>
    </location>
</feature>
<proteinExistence type="predicted"/>
<feature type="region of interest" description="Disordered" evidence="1">
    <location>
        <begin position="81"/>
        <end position="113"/>
    </location>
</feature>
<comment type="caution">
    <text evidence="2">The sequence shown here is derived from an EMBL/GenBank/DDBJ whole genome shotgun (WGS) entry which is preliminary data.</text>
</comment>
<dbReference type="AlphaFoldDB" id="A0A5J4VSE4"/>